<dbReference type="InterPro" id="IPR007387">
    <property type="entry name" value="TRAP_DctQ"/>
</dbReference>
<gene>
    <name evidence="10" type="ORF">METZ01_LOCUS453050</name>
</gene>
<feature type="transmembrane region" description="Helical" evidence="8">
    <location>
        <begin position="55"/>
        <end position="72"/>
    </location>
</feature>
<dbReference type="AlphaFoldDB" id="A0A382ZX28"/>
<keyword evidence="5 8" id="KW-0812">Transmembrane</keyword>
<keyword evidence="3" id="KW-1003">Cell membrane</keyword>
<name>A0A382ZX28_9ZZZZ</name>
<dbReference type="PANTHER" id="PTHR35011">
    <property type="entry name" value="2,3-DIKETO-L-GULONATE TRAP TRANSPORTER SMALL PERMEASE PROTEIN YIAM"/>
    <property type="match status" value="1"/>
</dbReference>
<evidence type="ECO:0000256" key="3">
    <source>
        <dbReference type="ARBA" id="ARBA00022475"/>
    </source>
</evidence>
<evidence type="ECO:0000256" key="5">
    <source>
        <dbReference type="ARBA" id="ARBA00022692"/>
    </source>
</evidence>
<dbReference type="GO" id="GO:0005886">
    <property type="term" value="C:plasma membrane"/>
    <property type="evidence" value="ECO:0007669"/>
    <property type="project" value="UniProtKB-SubCell"/>
</dbReference>
<feature type="transmembrane region" description="Helical" evidence="8">
    <location>
        <begin position="139"/>
        <end position="161"/>
    </location>
</feature>
<keyword evidence="7 8" id="KW-0472">Membrane</keyword>
<dbReference type="PANTHER" id="PTHR35011:SF4">
    <property type="entry name" value="SLL1102 PROTEIN"/>
    <property type="match status" value="1"/>
</dbReference>
<proteinExistence type="predicted"/>
<evidence type="ECO:0000256" key="4">
    <source>
        <dbReference type="ARBA" id="ARBA00022519"/>
    </source>
</evidence>
<evidence type="ECO:0000256" key="7">
    <source>
        <dbReference type="ARBA" id="ARBA00023136"/>
    </source>
</evidence>
<sequence length="178" mass="19913">MIRKLGCKYVRVAESVSESAGLAVSWLSGLLVLVVCYDVFTRYLMQNSLVAVQEMEWHLFALIFLLGSAYTLKHDRHVRVDVFYSRFSSRHKALVNFVGSVLFLVPFCLVGIWGSWTFVKTSFLIGETSPDPGGLPARFILKSAIPIGFFLLMLQGIAFSFKSLAIANGWYDDEEAAT</sequence>
<evidence type="ECO:0000256" key="2">
    <source>
        <dbReference type="ARBA" id="ARBA00022448"/>
    </source>
</evidence>
<evidence type="ECO:0000313" key="10">
    <source>
        <dbReference type="EMBL" id="SVE00196.1"/>
    </source>
</evidence>
<organism evidence="10">
    <name type="scientific">marine metagenome</name>
    <dbReference type="NCBI Taxonomy" id="408172"/>
    <lineage>
        <taxon>unclassified sequences</taxon>
        <taxon>metagenomes</taxon>
        <taxon>ecological metagenomes</taxon>
    </lineage>
</organism>
<dbReference type="EMBL" id="UINC01187462">
    <property type="protein sequence ID" value="SVE00196.1"/>
    <property type="molecule type" value="Genomic_DNA"/>
</dbReference>
<keyword evidence="2" id="KW-0813">Transport</keyword>
<evidence type="ECO:0000259" key="9">
    <source>
        <dbReference type="Pfam" id="PF04290"/>
    </source>
</evidence>
<dbReference type="Pfam" id="PF04290">
    <property type="entry name" value="DctQ"/>
    <property type="match status" value="1"/>
</dbReference>
<feature type="domain" description="Tripartite ATP-independent periplasmic transporters DctQ component" evidence="9">
    <location>
        <begin position="31"/>
        <end position="161"/>
    </location>
</feature>
<evidence type="ECO:0000256" key="6">
    <source>
        <dbReference type="ARBA" id="ARBA00022989"/>
    </source>
</evidence>
<evidence type="ECO:0000256" key="8">
    <source>
        <dbReference type="SAM" id="Phobius"/>
    </source>
</evidence>
<keyword evidence="6 8" id="KW-1133">Transmembrane helix</keyword>
<protein>
    <recommendedName>
        <fullName evidence="9">Tripartite ATP-independent periplasmic transporters DctQ component domain-containing protein</fullName>
    </recommendedName>
</protein>
<reference evidence="10" key="1">
    <citation type="submission" date="2018-05" db="EMBL/GenBank/DDBJ databases">
        <authorList>
            <person name="Lanie J.A."/>
            <person name="Ng W.-L."/>
            <person name="Kazmierczak K.M."/>
            <person name="Andrzejewski T.M."/>
            <person name="Davidsen T.M."/>
            <person name="Wayne K.J."/>
            <person name="Tettelin H."/>
            <person name="Glass J.I."/>
            <person name="Rusch D."/>
            <person name="Podicherti R."/>
            <person name="Tsui H.-C.T."/>
            <person name="Winkler M.E."/>
        </authorList>
    </citation>
    <scope>NUCLEOTIDE SEQUENCE</scope>
</reference>
<keyword evidence="4" id="KW-0997">Cell inner membrane</keyword>
<comment type="subcellular location">
    <subcellularLocation>
        <location evidence="1">Cell inner membrane</location>
        <topology evidence="1">Multi-pass membrane protein</topology>
    </subcellularLocation>
</comment>
<feature type="transmembrane region" description="Helical" evidence="8">
    <location>
        <begin position="20"/>
        <end position="40"/>
    </location>
</feature>
<dbReference type="InterPro" id="IPR055348">
    <property type="entry name" value="DctQ"/>
</dbReference>
<feature type="transmembrane region" description="Helical" evidence="8">
    <location>
        <begin position="93"/>
        <end position="119"/>
    </location>
</feature>
<evidence type="ECO:0000256" key="1">
    <source>
        <dbReference type="ARBA" id="ARBA00004429"/>
    </source>
</evidence>
<accession>A0A382ZX28</accession>